<gene>
    <name evidence="1" type="ORF">C1H46_014851</name>
</gene>
<keyword evidence="2" id="KW-1185">Reference proteome</keyword>
<accession>A0A540ML39</accession>
<dbReference type="AlphaFoldDB" id="A0A540ML39"/>
<name>A0A540ML39_MALBA</name>
<dbReference type="EMBL" id="VIEB01000234">
    <property type="protein sequence ID" value="TQD99515.1"/>
    <property type="molecule type" value="Genomic_DNA"/>
</dbReference>
<organism evidence="1 2">
    <name type="scientific">Malus baccata</name>
    <name type="common">Siberian crab apple</name>
    <name type="synonym">Pyrus baccata</name>
    <dbReference type="NCBI Taxonomy" id="106549"/>
    <lineage>
        <taxon>Eukaryota</taxon>
        <taxon>Viridiplantae</taxon>
        <taxon>Streptophyta</taxon>
        <taxon>Embryophyta</taxon>
        <taxon>Tracheophyta</taxon>
        <taxon>Spermatophyta</taxon>
        <taxon>Magnoliopsida</taxon>
        <taxon>eudicotyledons</taxon>
        <taxon>Gunneridae</taxon>
        <taxon>Pentapetalae</taxon>
        <taxon>rosids</taxon>
        <taxon>fabids</taxon>
        <taxon>Rosales</taxon>
        <taxon>Rosaceae</taxon>
        <taxon>Amygdaloideae</taxon>
        <taxon>Maleae</taxon>
        <taxon>Malus</taxon>
    </lineage>
</organism>
<dbReference type="Proteomes" id="UP000315295">
    <property type="component" value="Unassembled WGS sequence"/>
</dbReference>
<protein>
    <submittedName>
        <fullName evidence="1">Uncharacterized protein</fullName>
    </submittedName>
</protein>
<evidence type="ECO:0000313" key="2">
    <source>
        <dbReference type="Proteomes" id="UP000315295"/>
    </source>
</evidence>
<sequence>MAGHVAAVQTIMSKPASIAPNTVRAAISYGVAASSFDESNPVRLMINFLRD</sequence>
<comment type="caution">
    <text evidence="1">The sequence shown here is derived from an EMBL/GenBank/DDBJ whole genome shotgun (WGS) entry which is preliminary data.</text>
</comment>
<proteinExistence type="predicted"/>
<evidence type="ECO:0000313" key="1">
    <source>
        <dbReference type="EMBL" id="TQD99515.1"/>
    </source>
</evidence>
<reference evidence="1 2" key="1">
    <citation type="journal article" date="2019" name="G3 (Bethesda)">
        <title>Sequencing of a Wild Apple (Malus baccata) Genome Unravels the Differences Between Cultivated and Wild Apple Species Regarding Disease Resistance and Cold Tolerance.</title>
        <authorList>
            <person name="Chen X."/>
        </authorList>
    </citation>
    <scope>NUCLEOTIDE SEQUENCE [LARGE SCALE GENOMIC DNA]</scope>
    <source>
        <strain evidence="2">cv. Shandingzi</strain>
        <tissue evidence="1">Leaves</tissue>
    </source>
</reference>